<dbReference type="InterPro" id="IPR002119">
    <property type="entry name" value="Histone_H2A"/>
</dbReference>
<dbReference type="Ensembl" id="ENSCMIT00000003477.1">
    <property type="protein sequence ID" value="ENSCMIP00000003349.1"/>
    <property type="gene ID" value="ENSCMIG00000001998.1"/>
</dbReference>
<dbReference type="AlphaFoldDB" id="A0A4W3GZQ5"/>
<dbReference type="GO" id="GO:0000786">
    <property type="term" value="C:nucleosome"/>
    <property type="evidence" value="ECO:0007669"/>
    <property type="project" value="UniProtKB-KW"/>
</dbReference>
<dbReference type="GO" id="GO:0005634">
    <property type="term" value="C:nucleus"/>
    <property type="evidence" value="ECO:0007669"/>
    <property type="project" value="UniProtKB-SubCell"/>
</dbReference>
<dbReference type="GO" id="GO:0046982">
    <property type="term" value="F:protein heterodimerization activity"/>
    <property type="evidence" value="ECO:0007669"/>
    <property type="project" value="InterPro"/>
</dbReference>
<dbReference type="SUPFAM" id="SSF47113">
    <property type="entry name" value="Histone-fold"/>
    <property type="match status" value="1"/>
</dbReference>
<accession>A0A4W3GZQ5</accession>
<reference evidence="3" key="3">
    <citation type="journal article" date="2014" name="Nature">
        <title>Elephant shark genome provides unique insights into gnathostome evolution.</title>
        <authorList>
            <consortium name="International Elephant Shark Genome Sequencing Consortium"/>
            <person name="Venkatesh B."/>
            <person name="Lee A.P."/>
            <person name="Ravi V."/>
            <person name="Maurya A.K."/>
            <person name="Lian M.M."/>
            <person name="Swann J.B."/>
            <person name="Ohta Y."/>
            <person name="Flajnik M.F."/>
            <person name="Sutoh Y."/>
            <person name="Kasahara M."/>
            <person name="Hoon S."/>
            <person name="Gangu V."/>
            <person name="Roy S.W."/>
            <person name="Irimia M."/>
            <person name="Korzh V."/>
            <person name="Kondrychyn I."/>
            <person name="Lim Z.W."/>
            <person name="Tay B.H."/>
            <person name="Tohari S."/>
            <person name="Kong K.W."/>
            <person name="Ho S."/>
            <person name="Lorente-Galdos B."/>
            <person name="Quilez J."/>
            <person name="Marques-Bonet T."/>
            <person name="Raney B.J."/>
            <person name="Ingham P.W."/>
            <person name="Tay A."/>
            <person name="Hillier L.W."/>
            <person name="Minx P."/>
            <person name="Boehm T."/>
            <person name="Wilson R.K."/>
            <person name="Brenner S."/>
            <person name="Warren W.C."/>
        </authorList>
    </citation>
    <scope>NUCLEOTIDE SEQUENCE [LARGE SCALE GENOMIC DNA]</scope>
</reference>
<reference evidence="3" key="2">
    <citation type="journal article" date="2007" name="PLoS Biol.">
        <title>Survey sequencing and comparative analysis of the elephant shark (Callorhinchus milii) genome.</title>
        <authorList>
            <person name="Venkatesh B."/>
            <person name="Kirkness E.F."/>
            <person name="Loh Y.H."/>
            <person name="Halpern A.L."/>
            <person name="Lee A.P."/>
            <person name="Johnson J."/>
            <person name="Dandona N."/>
            <person name="Viswanathan L.D."/>
            <person name="Tay A."/>
            <person name="Venter J.C."/>
            <person name="Strausberg R.L."/>
            <person name="Brenner S."/>
        </authorList>
    </citation>
    <scope>NUCLEOTIDE SEQUENCE [LARGE SCALE GENOMIC DNA]</scope>
</reference>
<reference evidence="2" key="5">
    <citation type="submission" date="2025-09" db="UniProtKB">
        <authorList>
            <consortium name="Ensembl"/>
        </authorList>
    </citation>
    <scope>IDENTIFICATION</scope>
</reference>
<evidence type="ECO:0000313" key="2">
    <source>
        <dbReference type="Ensembl" id="ENSCMIP00000003349.1"/>
    </source>
</evidence>
<proteinExistence type="inferred from homology"/>
<comment type="subcellular location">
    <subcellularLocation>
        <location evidence="1">Nucleus</location>
    </subcellularLocation>
</comment>
<dbReference type="PANTHER" id="PTHR23430">
    <property type="entry name" value="HISTONE H2A"/>
    <property type="match status" value="1"/>
</dbReference>
<dbReference type="GeneTree" id="ENSGT01020000230360"/>
<dbReference type="InterPro" id="IPR009072">
    <property type="entry name" value="Histone-fold"/>
</dbReference>
<sequence length="119" mass="13725">MSECGKSGGKSHVKSKPRASRGCLQFPIAQIHRLLRRGHYAERVGAATPIYVSIVLDYLTTEILADNDRDNWEQDHHQLLWMPVIEINQIRTTLAQPTYYKTHQETPLSSRNMEYQPGY</sequence>
<keyword evidence="3" id="KW-1185">Reference proteome</keyword>
<dbReference type="GO" id="GO:0030527">
    <property type="term" value="F:structural constituent of chromatin"/>
    <property type="evidence" value="ECO:0007669"/>
    <property type="project" value="InterPro"/>
</dbReference>
<reference evidence="2" key="4">
    <citation type="submission" date="2025-08" db="UniProtKB">
        <authorList>
            <consortium name="Ensembl"/>
        </authorList>
    </citation>
    <scope>IDENTIFICATION</scope>
</reference>
<dbReference type="Gene3D" id="1.10.20.10">
    <property type="entry name" value="Histone, subunit A"/>
    <property type="match status" value="1"/>
</dbReference>
<keyword evidence="1" id="KW-0238">DNA-binding</keyword>
<dbReference type="PRINTS" id="PR00620">
    <property type="entry name" value="HISTONEH2A"/>
</dbReference>
<evidence type="ECO:0000313" key="3">
    <source>
        <dbReference type="Proteomes" id="UP000314986"/>
    </source>
</evidence>
<comment type="similarity">
    <text evidence="1">Belongs to the histone H2A family.</text>
</comment>
<dbReference type="SMART" id="SM00414">
    <property type="entry name" value="H2A"/>
    <property type="match status" value="1"/>
</dbReference>
<name>A0A4W3GZQ5_CALMI</name>
<dbReference type="InParanoid" id="A0A4W3GZQ5"/>
<keyword evidence="1" id="KW-0158">Chromosome</keyword>
<comment type="subunit">
    <text evidence="1">The nucleosome is a histone octamer containing two molecules each of H2A, H2B, H3 and H4 assembled in one H3-H4 heterotetramer and two H2A-H2B heterodimers. The octamer wraps approximately 147 bp of DNA.</text>
</comment>
<evidence type="ECO:0000256" key="1">
    <source>
        <dbReference type="RuleBase" id="RU003767"/>
    </source>
</evidence>
<protein>
    <recommendedName>
        <fullName evidence="1">Histone H2A</fullName>
    </recommendedName>
</protein>
<dbReference type="STRING" id="7868.ENSCMIP00000003349"/>
<organism evidence="2 3">
    <name type="scientific">Callorhinchus milii</name>
    <name type="common">Ghost shark</name>
    <dbReference type="NCBI Taxonomy" id="7868"/>
    <lineage>
        <taxon>Eukaryota</taxon>
        <taxon>Metazoa</taxon>
        <taxon>Chordata</taxon>
        <taxon>Craniata</taxon>
        <taxon>Vertebrata</taxon>
        <taxon>Chondrichthyes</taxon>
        <taxon>Holocephali</taxon>
        <taxon>Chimaeriformes</taxon>
        <taxon>Callorhinchidae</taxon>
        <taxon>Callorhinchus</taxon>
    </lineage>
</organism>
<keyword evidence="1" id="KW-0544">Nucleosome core</keyword>
<dbReference type="Proteomes" id="UP000314986">
    <property type="component" value="Unassembled WGS sequence"/>
</dbReference>
<reference evidence="3" key="1">
    <citation type="journal article" date="2006" name="Science">
        <title>Ancient noncoding elements conserved in the human genome.</title>
        <authorList>
            <person name="Venkatesh B."/>
            <person name="Kirkness E.F."/>
            <person name="Loh Y.H."/>
            <person name="Halpern A.L."/>
            <person name="Lee A.P."/>
            <person name="Johnson J."/>
            <person name="Dandona N."/>
            <person name="Viswanathan L.D."/>
            <person name="Tay A."/>
            <person name="Venter J.C."/>
            <person name="Strausberg R.L."/>
            <person name="Brenner S."/>
        </authorList>
    </citation>
    <scope>NUCLEOTIDE SEQUENCE [LARGE SCALE GENOMIC DNA]</scope>
</reference>
<keyword evidence="1" id="KW-0539">Nucleus</keyword>
<dbReference type="GO" id="GO:0003677">
    <property type="term" value="F:DNA binding"/>
    <property type="evidence" value="ECO:0007669"/>
    <property type="project" value="UniProtKB-KW"/>
</dbReference>